<keyword evidence="2" id="KW-1185">Reference proteome</keyword>
<sequence>MPRFTSQTSYIKNQLRHLSRLYWWGYNEKGMEYAKCGLPPAHRRILVGLVKHAKRAARLPLLPSVVTSLAHNNSFLSLSYHEDMALFIIFSQTGFKSSSVAHLTLSSFQNVTYSQETGKVTLILSFNHLKRQQPGKAIPRRFSGYLWPTLNVDNDLIYHLHHFLVIKTATADSPCGQGILTLNFPTLDDPIYPPHLNPNLSTPSLEALRSVHPTHITTIAEFARFHEAAHEMPLWSRHSKDGSHLRKILRKRLRYFPPRLHPNITIHGFREGFYIHTVKTLGSFNNWDIVRAMQAVKYLGAWDEKTHPHQFYDSHDLLMSYTDMSALQLGQVDFYCPEEISLCDLLHEKSEPTLFDDDEFMEEQRSFALKYVEELVWCTLQAVKKRGPPEGVEINQKNRHTKVDAIKSTLAAWMIQYEGLSLSNDAVYRHFLAHKQHLYDEAVTYISLKLWYEDCTTKVELFAYLFDVLLLPILELRDAPNVPWMY</sequence>
<dbReference type="AlphaFoldDB" id="A0A9W7GA29"/>
<gene>
    <name evidence="1" type="ORF">TrCOL_g13509</name>
</gene>
<dbReference type="EMBL" id="BRYA01000149">
    <property type="protein sequence ID" value="GMI41386.1"/>
    <property type="molecule type" value="Genomic_DNA"/>
</dbReference>
<reference evidence="2" key="1">
    <citation type="journal article" date="2023" name="Commun. Biol.">
        <title>Genome analysis of Parmales, the sister group of diatoms, reveals the evolutionary specialization of diatoms from phago-mixotrophs to photoautotrophs.</title>
        <authorList>
            <person name="Ban H."/>
            <person name="Sato S."/>
            <person name="Yoshikawa S."/>
            <person name="Yamada K."/>
            <person name="Nakamura Y."/>
            <person name="Ichinomiya M."/>
            <person name="Sato N."/>
            <person name="Blanc-Mathieu R."/>
            <person name="Endo H."/>
            <person name="Kuwata A."/>
            <person name="Ogata H."/>
        </authorList>
    </citation>
    <scope>NUCLEOTIDE SEQUENCE [LARGE SCALE GENOMIC DNA]</scope>
</reference>
<name>A0A9W7GA29_9STRA</name>
<protein>
    <submittedName>
        <fullName evidence="1">Uncharacterized protein</fullName>
    </submittedName>
</protein>
<proteinExistence type="predicted"/>
<comment type="caution">
    <text evidence="1">The sequence shown here is derived from an EMBL/GenBank/DDBJ whole genome shotgun (WGS) entry which is preliminary data.</text>
</comment>
<evidence type="ECO:0000313" key="1">
    <source>
        <dbReference type="EMBL" id="GMI41386.1"/>
    </source>
</evidence>
<accession>A0A9W7GA29</accession>
<dbReference type="Proteomes" id="UP001165065">
    <property type="component" value="Unassembled WGS sequence"/>
</dbReference>
<organism evidence="1 2">
    <name type="scientific">Triparma columacea</name>
    <dbReference type="NCBI Taxonomy" id="722753"/>
    <lineage>
        <taxon>Eukaryota</taxon>
        <taxon>Sar</taxon>
        <taxon>Stramenopiles</taxon>
        <taxon>Ochrophyta</taxon>
        <taxon>Bolidophyceae</taxon>
        <taxon>Parmales</taxon>
        <taxon>Triparmaceae</taxon>
        <taxon>Triparma</taxon>
    </lineage>
</organism>
<evidence type="ECO:0000313" key="2">
    <source>
        <dbReference type="Proteomes" id="UP001165065"/>
    </source>
</evidence>